<accession>A0A0L8G2D1</accession>
<evidence type="ECO:0000256" key="1">
    <source>
        <dbReference type="SAM" id="Phobius"/>
    </source>
</evidence>
<gene>
    <name evidence="2" type="ORF">OCBIM_22002326mg</name>
</gene>
<evidence type="ECO:0000313" key="2">
    <source>
        <dbReference type="EMBL" id="KOF70725.1"/>
    </source>
</evidence>
<dbReference type="AlphaFoldDB" id="A0A0L8G2D1"/>
<keyword evidence="1" id="KW-0812">Transmembrane</keyword>
<proteinExistence type="predicted"/>
<feature type="transmembrane region" description="Helical" evidence="1">
    <location>
        <begin position="41"/>
        <end position="62"/>
    </location>
</feature>
<sequence length="63" mass="7157">MYYIYLCAIYLISNSYSACTVELLRKSSERLSVDFFHSNTTALVLQGSLTLSLSLSLSLYVMY</sequence>
<keyword evidence="1" id="KW-0472">Membrane</keyword>
<name>A0A0L8G2D1_OCTBM</name>
<dbReference type="EMBL" id="KQ424629">
    <property type="protein sequence ID" value="KOF70725.1"/>
    <property type="molecule type" value="Genomic_DNA"/>
</dbReference>
<organism evidence="2">
    <name type="scientific">Octopus bimaculoides</name>
    <name type="common">California two-spotted octopus</name>
    <dbReference type="NCBI Taxonomy" id="37653"/>
    <lineage>
        <taxon>Eukaryota</taxon>
        <taxon>Metazoa</taxon>
        <taxon>Spiralia</taxon>
        <taxon>Lophotrochozoa</taxon>
        <taxon>Mollusca</taxon>
        <taxon>Cephalopoda</taxon>
        <taxon>Coleoidea</taxon>
        <taxon>Octopodiformes</taxon>
        <taxon>Octopoda</taxon>
        <taxon>Incirrata</taxon>
        <taxon>Octopodidae</taxon>
        <taxon>Octopus</taxon>
    </lineage>
</organism>
<keyword evidence="1" id="KW-1133">Transmembrane helix</keyword>
<protein>
    <submittedName>
        <fullName evidence="2">Uncharacterized protein</fullName>
    </submittedName>
</protein>
<reference evidence="2" key="1">
    <citation type="submission" date="2015-07" db="EMBL/GenBank/DDBJ databases">
        <title>MeaNS - Measles Nucleotide Surveillance Program.</title>
        <authorList>
            <person name="Tran T."/>
            <person name="Druce J."/>
        </authorList>
    </citation>
    <scope>NUCLEOTIDE SEQUENCE</scope>
    <source>
        <strain evidence="2">UCB-OBI-ISO-001</strain>
        <tissue evidence="2">Gonad</tissue>
    </source>
</reference>